<evidence type="ECO:0000313" key="9">
    <source>
        <dbReference type="Proteomes" id="UP000285301"/>
    </source>
</evidence>
<dbReference type="InterPro" id="IPR011990">
    <property type="entry name" value="TPR-like_helical_dom_sf"/>
</dbReference>
<keyword evidence="3" id="KW-0698">rRNA processing</keyword>
<dbReference type="InterPro" id="IPR056907">
    <property type="entry name" value="UTP6_C"/>
</dbReference>
<keyword evidence="9" id="KW-1185">Reference proteome</keyword>
<evidence type="ECO:0000256" key="5">
    <source>
        <dbReference type="ARBA" id="ARBA00023242"/>
    </source>
</evidence>
<dbReference type="OrthoDB" id="28112at2759"/>
<keyword evidence="4" id="KW-0677">Repeat</keyword>
<comment type="similarity">
    <text evidence="2">Belongs to the UTP6 family.</text>
</comment>
<organism evidence="8 9">
    <name type="scientific">Dinothrombium tinctorium</name>
    <dbReference type="NCBI Taxonomy" id="1965070"/>
    <lineage>
        <taxon>Eukaryota</taxon>
        <taxon>Metazoa</taxon>
        <taxon>Ecdysozoa</taxon>
        <taxon>Arthropoda</taxon>
        <taxon>Chelicerata</taxon>
        <taxon>Arachnida</taxon>
        <taxon>Acari</taxon>
        <taxon>Acariformes</taxon>
        <taxon>Trombidiformes</taxon>
        <taxon>Prostigmata</taxon>
        <taxon>Anystina</taxon>
        <taxon>Parasitengona</taxon>
        <taxon>Trombidioidea</taxon>
        <taxon>Trombidiidae</taxon>
        <taxon>Dinothrombium</taxon>
    </lineage>
</organism>
<dbReference type="AlphaFoldDB" id="A0A443RLJ4"/>
<dbReference type="STRING" id="1965070.A0A443RLJ4"/>
<dbReference type="InterPro" id="IPR013949">
    <property type="entry name" value="Utp6"/>
</dbReference>
<evidence type="ECO:0000256" key="1">
    <source>
        <dbReference type="ARBA" id="ARBA00004604"/>
    </source>
</evidence>
<keyword evidence="5" id="KW-0539">Nucleus</keyword>
<name>A0A443RLJ4_9ACAR</name>
<feature type="domain" description="U3 small nucleolar RNA-associated protein 6 N-terminal" evidence="6">
    <location>
        <begin position="10"/>
        <end position="80"/>
    </location>
</feature>
<dbReference type="Proteomes" id="UP000285301">
    <property type="component" value="Unassembled WGS sequence"/>
</dbReference>
<evidence type="ECO:0000256" key="3">
    <source>
        <dbReference type="ARBA" id="ARBA00022552"/>
    </source>
</evidence>
<evidence type="ECO:0000313" key="8">
    <source>
        <dbReference type="EMBL" id="RWS16132.1"/>
    </source>
</evidence>
<dbReference type="PANTHER" id="PTHR23271:SF1">
    <property type="entry name" value="U3 SMALL NUCLEOLAR RNA-ASSOCIATED PROTEIN 6 HOMOLOG"/>
    <property type="match status" value="1"/>
</dbReference>
<comment type="subcellular location">
    <subcellularLocation>
        <location evidence="1">Nucleus</location>
        <location evidence="1">Nucleolus</location>
    </subcellularLocation>
</comment>
<dbReference type="InterPro" id="IPR003107">
    <property type="entry name" value="HAT"/>
</dbReference>
<dbReference type="GO" id="GO:0034388">
    <property type="term" value="C:Pwp2p-containing subcomplex of 90S preribosome"/>
    <property type="evidence" value="ECO:0007669"/>
    <property type="project" value="TreeGrafter"/>
</dbReference>
<reference evidence="8 9" key="1">
    <citation type="journal article" date="2018" name="Gigascience">
        <title>Genomes of trombidid mites reveal novel predicted allergens and laterally-transferred genes associated with secondary metabolism.</title>
        <authorList>
            <person name="Dong X."/>
            <person name="Chaisiri K."/>
            <person name="Xia D."/>
            <person name="Armstrong S.D."/>
            <person name="Fang Y."/>
            <person name="Donnelly M.J."/>
            <person name="Kadowaki T."/>
            <person name="McGarry J.W."/>
            <person name="Darby A.C."/>
            <person name="Makepeace B.L."/>
        </authorList>
    </citation>
    <scope>NUCLEOTIDE SEQUENCE [LARGE SCALE GENOMIC DNA]</scope>
    <source>
        <strain evidence="8">UoL-WK</strain>
    </source>
</reference>
<sequence length="640" mass="75669">MAEIVEYRIEKGIDFFEQLERNGIFDRNEVKAIIKKRKEFEYKLQRKKKSKHHFLKYIVYEQSLLKLIQKRRVRVGYYGNFKEIERFLSKKIKSLFRRALDKYQSDTQLWFSFIAFCKEMKLDEDVGAIFGRMLQLHSHDASVWIAAAKWHFEENNSPDIARELLLRALRHIPDFSLLWTEYFRMELMYISLIEKRRLILEDGNQPLKRKRANISEEEISNDPVLSGKIAFAVIGNAVKAKPDDIDLLTSFLTVVDDFDSKMKVKMKDHIFQIMTQKFKDKEETWQALAKRYFDKVYFNSCVKRQKIDDKLSKLEHAKETFENGLTVIKTEKMWSLYIKFFLDLLSNPAEDTETILQTVLSLMERAWNEKLLNFNLFNEWLLLLYEDKENDRTLMDLIRKGTERWSSNATVWYTCLSILMRKDSSFKLEIKKLFERAIKRLETVPDSNEDEQEDDNFSVTSKTLLDLWTLYINWASNSLPVPDLINTIEKASVCSSTLGTNSSRNREISSFLKPQLLEKSAELCDKGITKARNLYEKYKSMHPIVPSFFAKMVELEMKENPRKPSRIRAVFNDYIEFFGETDSSIWLDFIKFESTNNKPENVAKIYFNACKRLKNEECDKFVSAYALLQTGDLEVNEINK</sequence>
<dbReference type="Gene3D" id="1.25.40.10">
    <property type="entry name" value="Tetratricopeptide repeat domain"/>
    <property type="match status" value="3"/>
</dbReference>
<dbReference type="SUPFAM" id="SSF48452">
    <property type="entry name" value="TPR-like"/>
    <property type="match status" value="2"/>
</dbReference>
<gene>
    <name evidence="8" type="ORF">B4U79_05674</name>
</gene>
<dbReference type="GO" id="GO:0030515">
    <property type="term" value="F:snoRNA binding"/>
    <property type="evidence" value="ECO:0007669"/>
    <property type="project" value="InterPro"/>
</dbReference>
<accession>A0A443RLJ4</accession>
<dbReference type="EMBL" id="NCKU01000291">
    <property type="protein sequence ID" value="RWS16132.1"/>
    <property type="molecule type" value="Genomic_DNA"/>
</dbReference>
<evidence type="ECO:0000259" key="7">
    <source>
        <dbReference type="Pfam" id="PF24892"/>
    </source>
</evidence>
<dbReference type="SMART" id="SM00386">
    <property type="entry name" value="HAT"/>
    <property type="match status" value="7"/>
</dbReference>
<comment type="caution">
    <text evidence="8">The sequence shown here is derived from an EMBL/GenBank/DDBJ whole genome shotgun (WGS) entry which is preliminary data.</text>
</comment>
<evidence type="ECO:0000256" key="4">
    <source>
        <dbReference type="ARBA" id="ARBA00022737"/>
    </source>
</evidence>
<dbReference type="GO" id="GO:0000462">
    <property type="term" value="P:maturation of SSU-rRNA from tricistronic rRNA transcript (SSU-rRNA, 5.8S rRNA, LSU-rRNA)"/>
    <property type="evidence" value="ECO:0007669"/>
    <property type="project" value="InterPro"/>
</dbReference>
<proteinExistence type="inferred from homology"/>
<feature type="domain" description="U3 small nucleolar RNA-associated protein 6 homolog C-terminal" evidence="7">
    <location>
        <begin position="315"/>
        <end position="613"/>
    </location>
</feature>
<dbReference type="PANTHER" id="PTHR23271">
    <property type="entry name" value="HEPATOCELLULAR CARCINOMA-ASSOCIATED ANTIGEN 66"/>
    <property type="match status" value="1"/>
</dbReference>
<dbReference type="Pfam" id="PF08640">
    <property type="entry name" value="U3_assoc_6"/>
    <property type="match status" value="1"/>
</dbReference>
<evidence type="ECO:0000259" key="6">
    <source>
        <dbReference type="Pfam" id="PF08640"/>
    </source>
</evidence>
<dbReference type="GO" id="GO:0032040">
    <property type="term" value="C:small-subunit processome"/>
    <property type="evidence" value="ECO:0007669"/>
    <property type="project" value="TreeGrafter"/>
</dbReference>
<protein>
    <submittedName>
        <fullName evidence="8">U3 small nucleolar RNA-associated protein 6-like protein</fullName>
    </submittedName>
</protein>
<dbReference type="Pfam" id="PF24892">
    <property type="entry name" value="UTP6_C"/>
    <property type="match status" value="1"/>
</dbReference>
<evidence type="ECO:0000256" key="2">
    <source>
        <dbReference type="ARBA" id="ARBA00010734"/>
    </source>
</evidence>
<dbReference type="InterPro" id="IPR055347">
    <property type="entry name" value="UTP6_N"/>
</dbReference>